<dbReference type="Proteomes" id="UP001201163">
    <property type="component" value="Unassembled WGS sequence"/>
</dbReference>
<dbReference type="InterPro" id="IPR036412">
    <property type="entry name" value="HAD-like_sf"/>
</dbReference>
<dbReference type="InterPro" id="IPR004274">
    <property type="entry name" value="FCP1_dom"/>
</dbReference>
<dbReference type="Pfam" id="PF03031">
    <property type="entry name" value="NIF"/>
    <property type="match status" value="1"/>
</dbReference>
<dbReference type="FunFam" id="3.40.50.1000:FF:000093">
    <property type="entry name" value="NLI interacting factor-like phosphatase family protein"/>
    <property type="match status" value="1"/>
</dbReference>
<feature type="compositionally biased region" description="Polar residues" evidence="1">
    <location>
        <begin position="174"/>
        <end position="191"/>
    </location>
</feature>
<evidence type="ECO:0000313" key="5">
    <source>
        <dbReference type="Proteomes" id="UP001201163"/>
    </source>
</evidence>
<evidence type="ECO:0000256" key="1">
    <source>
        <dbReference type="SAM" id="MobiDB-lite"/>
    </source>
</evidence>
<dbReference type="EMBL" id="JAKELL010000004">
    <property type="protein sequence ID" value="KAH8999199.1"/>
    <property type="molecule type" value="Genomic_DNA"/>
</dbReference>
<keyword evidence="2" id="KW-0472">Membrane</keyword>
<dbReference type="PANTHER" id="PTHR12210">
    <property type="entry name" value="DULLARD PROTEIN PHOSPHATASE"/>
    <property type="match status" value="1"/>
</dbReference>
<dbReference type="InterPro" id="IPR011948">
    <property type="entry name" value="Dullard_phosphatase"/>
</dbReference>
<dbReference type="NCBIfam" id="TIGR02251">
    <property type="entry name" value="HIF-SF_euk"/>
    <property type="match status" value="1"/>
</dbReference>
<dbReference type="GO" id="GO:0016791">
    <property type="term" value="F:phosphatase activity"/>
    <property type="evidence" value="ECO:0007669"/>
    <property type="project" value="InterPro"/>
</dbReference>
<evidence type="ECO:0000256" key="2">
    <source>
        <dbReference type="SAM" id="Phobius"/>
    </source>
</evidence>
<accession>A0AAD4LP75</accession>
<feature type="region of interest" description="Disordered" evidence="1">
    <location>
        <begin position="164"/>
        <end position="207"/>
    </location>
</feature>
<keyword evidence="5" id="KW-1185">Reference proteome</keyword>
<protein>
    <submittedName>
        <fullName evidence="4">NIF-domain-containing protein</fullName>
    </submittedName>
</protein>
<proteinExistence type="predicted"/>
<dbReference type="SUPFAM" id="SSF56784">
    <property type="entry name" value="HAD-like"/>
    <property type="match status" value="1"/>
</dbReference>
<dbReference type="InterPro" id="IPR050365">
    <property type="entry name" value="TIM50"/>
</dbReference>
<evidence type="ECO:0000259" key="3">
    <source>
        <dbReference type="PROSITE" id="PS50969"/>
    </source>
</evidence>
<feature type="transmembrane region" description="Helical" evidence="2">
    <location>
        <begin position="76"/>
        <end position="93"/>
    </location>
</feature>
<feature type="region of interest" description="Disordered" evidence="1">
    <location>
        <begin position="128"/>
        <end position="151"/>
    </location>
</feature>
<sequence>MNSLTYLSRQFDALASSSNTTAPLPIPRSTEPTTWSLRSLVAPPPTRRTLSIPATMPSLRATPTIRPKPQSTSRSVFRHLFFIRLLGLLWYALCAAVTSLRVDDLWHGGPRTTPYRPHRRKGVVLEKDSSADGKTAHMHQLGSDQAVSHPDPVVKAPTLAHLSSSVLDPPPISRISTDPPTRDVTCSSRPPLQSFAAPMLTPPPSRTPTPTYSISATLPIAPRKSSFYLPKTLVLDLDETLIHSTTRPPTTSGIRGLFGARRAAPHTVDVVMGGRPNVYYVYKRPFVDLFLRKVSAWYTLVIFTASMKEYADPVIDWLDAGQGILARRFFRESCTQMPNGSYTKDLTVIEQDLARICLVDNSPICYTRNPMNAIPIEGWTHDPSDEALLDLLPVLDSLRFTSDVRRVLGIRGFS</sequence>
<dbReference type="Gene3D" id="3.40.50.1000">
    <property type="entry name" value="HAD superfamily/HAD-like"/>
    <property type="match status" value="1"/>
</dbReference>
<reference evidence="4" key="1">
    <citation type="submission" date="2022-01" db="EMBL/GenBank/DDBJ databases">
        <title>Comparative genomics reveals a dynamic genome evolution in the ectomycorrhizal milk-cap (Lactarius) mushrooms.</title>
        <authorList>
            <consortium name="DOE Joint Genome Institute"/>
            <person name="Lebreton A."/>
            <person name="Tang N."/>
            <person name="Kuo A."/>
            <person name="LaButti K."/>
            <person name="Drula E."/>
            <person name="Barry K."/>
            <person name="Clum A."/>
            <person name="Lipzen A."/>
            <person name="Mousain D."/>
            <person name="Ng V."/>
            <person name="Wang R."/>
            <person name="Wang X."/>
            <person name="Dai Y."/>
            <person name="Henrissat B."/>
            <person name="Grigoriev I.V."/>
            <person name="Guerin-Laguette A."/>
            <person name="Yu F."/>
            <person name="Martin F.M."/>
        </authorList>
    </citation>
    <scope>NUCLEOTIDE SEQUENCE</scope>
    <source>
        <strain evidence="4">QP</strain>
    </source>
</reference>
<dbReference type="InterPro" id="IPR023214">
    <property type="entry name" value="HAD_sf"/>
</dbReference>
<comment type="caution">
    <text evidence="4">The sequence shown here is derived from an EMBL/GenBank/DDBJ whole genome shotgun (WGS) entry which is preliminary data.</text>
</comment>
<keyword evidence="2" id="KW-0812">Transmembrane</keyword>
<organism evidence="4 5">
    <name type="scientific">Lactarius akahatsu</name>
    <dbReference type="NCBI Taxonomy" id="416441"/>
    <lineage>
        <taxon>Eukaryota</taxon>
        <taxon>Fungi</taxon>
        <taxon>Dikarya</taxon>
        <taxon>Basidiomycota</taxon>
        <taxon>Agaricomycotina</taxon>
        <taxon>Agaricomycetes</taxon>
        <taxon>Russulales</taxon>
        <taxon>Russulaceae</taxon>
        <taxon>Lactarius</taxon>
    </lineage>
</organism>
<evidence type="ECO:0000313" key="4">
    <source>
        <dbReference type="EMBL" id="KAH8999199.1"/>
    </source>
</evidence>
<dbReference type="CDD" id="cd07521">
    <property type="entry name" value="HAD_FCP1-like"/>
    <property type="match status" value="1"/>
</dbReference>
<dbReference type="PROSITE" id="PS50969">
    <property type="entry name" value="FCP1"/>
    <property type="match status" value="1"/>
</dbReference>
<keyword evidence="2" id="KW-1133">Transmembrane helix</keyword>
<feature type="domain" description="FCP1 homology" evidence="3">
    <location>
        <begin position="226"/>
        <end position="398"/>
    </location>
</feature>
<dbReference type="AlphaFoldDB" id="A0AAD4LP75"/>
<dbReference type="SMART" id="SM00577">
    <property type="entry name" value="CPDc"/>
    <property type="match status" value="1"/>
</dbReference>
<gene>
    <name evidence="4" type="ORF">EDB92DRAFT_940840</name>
</gene>
<name>A0AAD4LP75_9AGAM</name>